<dbReference type="GO" id="GO:0005886">
    <property type="term" value="C:plasma membrane"/>
    <property type="evidence" value="ECO:0007669"/>
    <property type="project" value="UniProtKB-SubCell"/>
</dbReference>
<name>W9DF85_9ACTN</name>
<keyword evidence="4 7" id="KW-0812">Transmembrane</keyword>
<accession>W9DF85</accession>
<feature type="non-terminal residue" evidence="9">
    <location>
        <position position="1"/>
    </location>
</feature>
<dbReference type="InterPro" id="IPR050545">
    <property type="entry name" value="Mycobact_MmpL"/>
</dbReference>
<sequence length="189" mass="20139">LLGFGTILIVGLILMLLLRAIVAPIYLLATVVLNYAAALGIGVLVLQHIFGNEIAWPVPLVSFIVLVAVGADYNMLLVSRLREESTANIRLGVLRTVAYTGSVITSAGLIFAASMFGLMLGSIDVMVQIGFIIGIGLLLDTFLVRTIVVPALAALLGEVSWWPGRVHRPAGEPDSTEGGLRVRHRVTVD</sequence>
<evidence type="ECO:0000313" key="9">
    <source>
        <dbReference type="EMBL" id="ETA05081.1"/>
    </source>
</evidence>
<feature type="transmembrane region" description="Helical" evidence="7">
    <location>
        <begin position="6"/>
        <end position="27"/>
    </location>
</feature>
<proteinExistence type="inferred from homology"/>
<feature type="domain" description="Membrane transport protein MMPL" evidence="8">
    <location>
        <begin position="2"/>
        <end position="165"/>
    </location>
</feature>
<evidence type="ECO:0000256" key="5">
    <source>
        <dbReference type="ARBA" id="ARBA00022989"/>
    </source>
</evidence>
<organism evidence="9 10">
    <name type="scientific">Gordonia alkanivorans CGMCC 6845</name>
    <dbReference type="NCBI Taxonomy" id="1423140"/>
    <lineage>
        <taxon>Bacteria</taxon>
        <taxon>Bacillati</taxon>
        <taxon>Actinomycetota</taxon>
        <taxon>Actinomycetes</taxon>
        <taxon>Mycobacteriales</taxon>
        <taxon>Gordoniaceae</taxon>
        <taxon>Gordonia</taxon>
    </lineage>
</organism>
<feature type="transmembrane region" description="Helical" evidence="7">
    <location>
        <begin position="32"/>
        <end position="50"/>
    </location>
</feature>
<dbReference type="PANTHER" id="PTHR33406">
    <property type="entry name" value="MEMBRANE PROTEIN MJ1562-RELATED"/>
    <property type="match status" value="1"/>
</dbReference>
<comment type="similarity">
    <text evidence="2">Belongs to the resistance-nodulation-cell division (RND) (TC 2.A.6) family. MmpL subfamily.</text>
</comment>
<dbReference type="HOGENOM" id="CLU_1430844_0_0_11"/>
<evidence type="ECO:0000256" key="3">
    <source>
        <dbReference type="ARBA" id="ARBA00022475"/>
    </source>
</evidence>
<keyword evidence="3" id="KW-1003">Cell membrane</keyword>
<reference evidence="9 10" key="1">
    <citation type="journal article" date="2014" name="Genome Announc.">
        <title>Draft Genome Sequence of Gordonia alkanivorans Strain CGMCC6845, a Halotolerant Hydrocarbon-Degrading Bacterium.</title>
        <authorList>
            <person name="Wang X."/>
            <person name="Jin D."/>
            <person name="Zhou L."/>
            <person name="Wu L."/>
            <person name="An W."/>
            <person name="Zhao L."/>
        </authorList>
    </citation>
    <scope>NUCLEOTIDE SEQUENCE [LARGE SCALE GENOMIC DNA]</scope>
    <source>
        <strain evidence="9 10">CGMCC 6845</strain>
    </source>
</reference>
<dbReference type="Gene3D" id="1.20.1640.10">
    <property type="entry name" value="Multidrug efflux transporter AcrB transmembrane domain"/>
    <property type="match status" value="1"/>
</dbReference>
<dbReference type="Pfam" id="PF03176">
    <property type="entry name" value="MMPL"/>
    <property type="match status" value="1"/>
</dbReference>
<comment type="caution">
    <text evidence="9">The sequence shown here is derived from an EMBL/GenBank/DDBJ whole genome shotgun (WGS) entry which is preliminary data.</text>
</comment>
<keyword evidence="6 7" id="KW-0472">Membrane</keyword>
<keyword evidence="5 7" id="KW-1133">Transmembrane helix</keyword>
<dbReference type="PATRIC" id="fig|1423140.3.peg.4012"/>
<protein>
    <submittedName>
        <fullName evidence="9">Membrane protein</fullName>
    </submittedName>
</protein>
<keyword evidence="10" id="KW-1185">Reference proteome</keyword>
<dbReference type="InterPro" id="IPR004869">
    <property type="entry name" value="MMPL_dom"/>
</dbReference>
<evidence type="ECO:0000313" key="10">
    <source>
        <dbReference type="Proteomes" id="UP000035035"/>
    </source>
</evidence>
<dbReference type="EMBL" id="AYXO01000058">
    <property type="protein sequence ID" value="ETA05081.1"/>
    <property type="molecule type" value="Genomic_DNA"/>
</dbReference>
<dbReference type="AlphaFoldDB" id="W9DF85"/>
<dbReference type="SUPFAM" id="SSF82866">
    <property type="entry name" value="Multidrug efflux transporter AcrB transmembrane domain"/>
    <property type="match status" value="1"/>
</dbReference>
<dbReference type="Proteomes" id="UP000035035">
    <property type="component" value="Unassembled WGS sequence"/>
</dbReference>
<feature type="transmembrane region" description="Helical" evidence="7">
    <location>
        <begin position="56"/>
        <end position="76"/>
    </location>
</feature>
<evidence type="ECO:0000256" key="2">
    <source>
        <dbReference type="ARBA" id="ARBA00010157"/>
    </source>
</evidence>
<dbReference type="RefSeq" id="WP_155829585.1">
    <property type="nucleotide sequence ID" value="NZ_KI629840.1"/>
</dbReference>
<evidence type="ECO:0000256" key="1">
    <source>
        <dbReference type="ARBA" id="ARBA00004651"/>
    </source>
</evidence>
<gene>
    <name evidence="9" type="ORF">V525_20175</name>
</gene>
<comment type="subcellular location">
    <subcellularLocation>
        <location evidence="1">Cell membrane</location>
        <topology evidence="1">Multi-pass membrane protein</topology>
    </subcellularLocation>
</comment>
<dbReference type="PANTHER" id="PTHR33406:SF6">
    <property type="entry name" value="MEMBRANE PROTEIN YDGH-RELATED"/>
    <property type="match status" value="1"/>
</dbReference>
<evidence type="ECO:0000256" key="6">
    <source>
        <dbReference type="ARBA" id="ARBA00023136"/>
    </source>
</evidence>
<feature type="transmembrane region" description="Helical" evidence="7">
    <location>
        <begin position="97"/>
        <end position="123"/>
    </location>
</feature>
<evidence type="ECO:0000256" key="7">
    <source>
        <dbReference type="SAM" id="Phobius"/>
    </source>
</evidence>
<evidence type="ECO:0000259" key="8">
    <source>
        <dbReference type="Pfam" id="PF03176"/>
    </source>
</evidence>
<evidence type="ECO:0000256" key="4">
    <source>
        <dbReference type="ARBA" id="ARBA00022692"/>
    </source>
</evidence>